<dbReference type="EMBL" id="WWCW01000144">
    <property type="protein sequence ID" value="MYM90843.1"/>
    <property type="molecule type" value="Genomic_DNA"/>
</dbReference>
<dbReference type="RefSeq" id="WP_161099570.1">
    <property type="nucleotide sequence ID" value="NZ_WWCW01000144.1"/>
</dbReference>
<organism evidence="1 2">
    <name type="scientific">Duganella vulcania</name>
    <dbReference type="NCBI Taxonomy" id="2692166"/>
    <lineage>
        <taxon>Bacteria</taxon>
        <taxon>Pseudomonadati</taxon>
        <taxon>Pseudomonadota</taxon>
        <taxon>Betaproteobacteria</taxon>
        <taxon>Burkholderiales</taxon>
        <taxon>Oxalobacteraceae</taxon>
        <taxon>Telluria group</taxon>
        <taxon>Duganella</taxon>
    </lineage>
</organism>
<protein>
    <submittedName>
        <fullName evidence="1">Uncharacterized protein</fullName>
    </submittedName>
</protein>
<proteinExistence type="predicted"/>
<evidence type="ECO:0000313" key="2">
    <source>
        <dbReference type="Proteomes" id="UP000470302"/>
    </source>
</evidence>
<dbReference type="Proteomes" id="UP000470302">
    <property type="component" value="Unassembled WGS sequence"/>
</dbReference>
<accession>A0A845G824</accession>
<gene>
    <name evidence="1" type="ORF">GTP91_27175</name>
</gene>
<name>A0A845G824_9BURK</name>
<sequence>MHFEVPKAKTLKEFGGEYLMIVISIATALALEHGVQTLHHRHLAHEAADKIDAEIQVNVHELDEALKHNNDQLKIIQATREQLLAGITDKVDGKVLLRQLLEQQHNKLGLSIMTPSLRREAWEVAVASQAVSWMPQDQLERYSGIYANMRDVQSISASGTNNFLDGAGMLNTVSDIQMGDGDAKAVYRMLSQMISAYASTDGNLQALRDNLAKSAKEAPHT</sequence>
<reference evidence="1 2" key="1">
    <citation type="submission" date="2020-01" db="EMBL/GenBank/DDBJ databases">
        <title>Novel species isolated from a subtropical stream in China.</title>
        <authorList>
            <person name="Lu H."/>
        </authorList>
    </citation>
    <scope>NUCLEOTIDE SEQUENCE [LARGE SCALE GENOMIC DNA]</scope>
    <source>
        <strain evidence="1 2">FT82W</strain>
    </source>
</reference>
<comment type="caution">
    <text evidence="1">The sequence shown here is derived from an EMBL/GenBank/DDBJ whole genome shotgun (WGS) entry which is preliminary data.</text>
</comment>
<dbReference type="AlphaFoldDB" id="A0A845G824"/>
<evidence type="ECO:0000313" key="1">
    <source>
        <dbReference type="EMBL" id="MYM90843.1"/>
    </source>
</evidence>